<name>A0A0L6JXZ9_9FIRM</name>
<dbReference type="STRING" id="398512.Bccel_5607"/>
<dbReference type="GO" id="GO:0005886">
    <property type="term" value="C:plasma membrane"/>
    <property type="evidence" value="ECO:0007669"/>
    <property type="project" value="UniProtKB-SubCell"/>
</dbReference>
<evidence type="ECO:0000313" key="3">
    <source>
        <dbReference type="Proteomes" id="UP000036923"/>
    </source>
</evidence>
<feature type="transmembrane region" description="Helical" evidence="1">
    <location>
        <begin position="209"/>
        <end position="234"/>
    </location>
</feature>
<dbReference type="Pfam" id="PF12679">
    <property type="entry name" value="ABC2_membrane_2"/>
    <property type="match status" value="1"/>
</dbReference>
<feature type="transmembrane region" description="Helical" evidence="1">
    <location>
        <begin position="156"/>
        <end position="187"/>
    </location>
</feature>
<dbReference type="PANTHER" id="PTHR37305:SF1">
    <property type="entry name" value="MEMBRANE PROTEIN"/>
    <property type="match status" value="1"/>
</dbReference>
<feature type="transmembrane region" description="Helical" evidence="1">
    <location>
        <begin position="20"/>
        <end position="43"/>
    </location>
</feature>
<reference evidence="3" key="1">
    <citation type="submission" date="2015-07" db="EMBL/GenBank/DDBJ databases">
        <title>Near-Complete Genome Sequence of the Cellulolytic Bacterium Bacteroides (Pseudobacteroides) cellulosolvens ATCC 35603.</title>
        <authorList>
            <person name="Dassa B."/>
            <person name="Utturkar S.M."/>
            <person name="Klingeman D.M."/>
            <person name="Hurt R.A."/>
            <person name="Keller M."/>
            <person name="Xu J."/>
            <person name="Reddy Y.H.K."/>
            <person name="Borovok I."/>
            <person name="Grinberg I.R."/>
            <person name="Lamed R."/>
            <person name="Zhivin O."/>
            <person name="Bayer E.A."/>
            <person name="Brown S.D."/>
        </authorList>
    </citation>
    <scope>NUCLEOTIDE SEQUENCE [LARGE SCALE GENOMIC DNA]</scope>
    <source>
        <strain evidence="3">DSM 2933</strain>
    </source>
</reference>
<dbReference type="EMBL" id="LGTC01000001">
    <property type="protein sequence ID" value="KNY30327.1"/>
    <property type="molecule type" value="Genomic_DNA"/>
</dbReference>
<feature type="transmembrane region" description="Helical" evidence="1">
    <location>
        <begin position="241"/>
        <end position="262"/>
    </location>
</feature>
<dbReference type="PANTHER" id="PTHR37305">
    <property type="entry name" value="INTEGRAL MEMBRANE PROTEIN-RELATED"/>
    <property type="match status" value="1"/>
</dbReference>
<dbReference type="eggNOG" id="COG1277">
    <property type="taxonomic scope" value="Bacteria"/>
</dbReference>
<dbReference type="Proteomes" id="UP000036923">
    <property type="component" value="Unassembled WGS sequence"/>
</dbReference>
<keyword evidence="1" id="KW-1133">Transmembrane helix</keyword>
<accession>A0A0L6JXZ9</accession>
<feature type="transmembrane region" description="Helical" evidence="1">
    <location>
        <begin position="289"/>
        <end position="316"/>
    </location>
</feature>
<feature type="transmembrane region" description="Helical" evidence="1">
    <location>
        <begin position="111"/>
        <end position="135"/>
    </location>
</feature>
<organism evidence="2 3">
    <name type="scientific">Pseudobacteroides cellulosolvens ATCC 35603 = DSM 2933</name>
    <dbReference type="NCBI Taxonomy" id="398512"/>
    <lineage>
        <taxon>Bacteria</taxon>
        <taxon>Bacillati</taxon>
        <taxon>Bacillota</taxon>
        <taxon>Clostridia</taxon>
        <taxon>Eubacteriales</taxon>
        <taxon>Oscillospiraceae</taxon>
        <taxon>Pseudobacteroides</taxon>
    </lineage>
</organism>
<evidence type="ECO:0000256" key="1">
    <source>
        <dbReference type="SAM" id="Phobius"/>
    </source>
</evidence>
<protein>
    <recommendedName>
        <fullName evidence="4">ABC transporter permease</fullName>
    </recommendedName>
</protein>
<keyword evidence="3" id="KW-1185">Reference proteome</keyword>
<comment type="caution">
    <text evidence="2">The sequence shown here is derived from an EMBL/GenBank/DDBJ whole genome shotgun (WGS) entry which is preliminary data.</text>
</comment>
<dbReference type="OrthoDB" id="2024038at2"/>
<evidence type="ECO:0008006" key="4">
    <source>
        <dbReference type="Google" id="ProtNLM"/>
    </source>
</evidence>
<sequence precursor="true">MKQLKVFLKLISNELYKTFFQIKTIVFICLMVALVGLVAYLSVSTDKGDKWRDDTQKQIETIKKSISETESKKDKDEFDITMLNFEKDQFKVLEYRLQHNIPGNAITPLRFVYSCSELMVLIVLFMAIFASNIVANEYSQGTIRQLLVKPIKRWKIFIAKYLSAVLVSMVLTMILFIVSLALGFILFQKNSNSIYDVVLVNGNIVERNMLSHILAVAFSKLFSISIISALAFFISTIVRTTGLAIIASLGIYFAGFVGGIILNKYPLYKFFITPNLDLHRYLPGESLPYAGATFTFSIVVCIVYLMAFLASGLIVFNKRDVF</sequence>
<keyword evidence="1" id="KW-0812">Transmembrane</keyword>
<dbReference type="RefSeq" id="WP_036939930.1">
    <property type="nucleotide sequence ID" value="NZ_JQKC01000010.1"/>
</dbReference>
<proteinExistence type="predicted"/>
<evidence type="ECO:0000313" key="2">
    <source>
        <dbReference type="EMBL" id="KNY30327.1"/>
    </source>
</evidence>
<keyword evidence="1" id="KW-0472">Membrane</keyword>
<gene>
    <name evidence="2" type="ORF">Bccel_5607</name>
</gene>
<dbReference type="AlphaFoldDB" id="A0A0L6JXZ9"/>
<dbReference type="GO" id="GO:0140359">
    <property type="term" value="F:ABC-type transporter activity"/>
    <property type="evidence" value="ECO:0007669"/>
    <property type="project" value="InterPro"/>
</dbReference>